<evidence type="ECO:0000256" key="1">
    <source>
        <dbReference type="SAM" id="SignalP"/>
    </source>
</evidence>
<reference evidence="3" key="1">
    <citation type="submission" date="2017-06" db="EMBL/GenBank/DDBJ databases">
        <authorList>
            <person name="Varghese N."/>
            <person name="Submissions S."/>
        </authorList>
    </citation>
    <scope>NUCLEOTIDE SEQUENCE [LARGE SCALE GENOMIC DNA]</scope>
    <source>
        <strain evidence="3">LNB2</strain>
    </source>
</reference>
<organism evidence="2 3">
    <name type="scientific">Edaphosphingomonas laterariae</name>
    <dbReference type="NCBI Taxonomy" id="861865"/>
    <lineage>
        <taxon>Bacteria</taxon>
        <taxon>Pseudomonadati</taxon>
        <taxon>Pseudomonadota</taxon>
        <taxon>Alphaproteobacteria</taxon>
        <taxon>Sphingomonadales</taxon>
        <taxon>Rhizorhabdaceae</taxon>
        <taxon>Edaphosphingomonas</taxon>
    </lineage>
</organism>
<dbReference type="EMBL" id="FZOS01000010">
    <property type="protein sequence ID" value="SNS62865.1"/>
    <property type="molecule type" value="Genomic_DNA"/>
</dbReference>
<protein>
    <submittedName>
        <fullName evidence="2">Uncharacterized protein</fullName>
    </submittedName>
</protein>
<feature type="signal peptide" evidence="1">
    <location>
        <begin position="1"/>
        <end position="21"/>
    </location>
</feature>
<sequence>MFRTVAAAIALFASAAVSAQAPSPGEAMQHDMPPGFKIGFDKVQGPMHIVELVPEGETVEAWTKMATLQTFAGGVQRTPEQLLAFIGDGFARACPGVMRDPIRAETINGYANAFMALRCPSNPATGKREDVIFRAIRGESNFYVAQMAVRYAAPPAEAEADRRWLRAVLVCDPASKAHPCTR</sequence>
<keyword evidence="3" id="KW-1185">Reference proteome</keyword>
<proteinExistence type="predicted"/>
<name>A0A239G1K5_9SPHN</name>
<accession>A0A239G1K5</accession>
<feature type="chain" id="PRO_5012737641" evidence="1">
    <location>
        <begin position="22"/>
        <end position="182"/>
    </location>
</feature>
<dbReference type="OrthoDB" id="6116092at2"/>
<dbReference type="AlphaFoldDB" id="A0A239G1K5"/>
<gene>
    <name evidence="2" type="ORF">SAMN06295912_110141</name>
</gene>
<keyword evidence="1" id="KW-0732">Signal</keyword>
<dbReference type="Proteomes" id="UP000198281">
    <property type="component" value="Unassembled WGS sequence"/>
</dbReference>
<evidence type="ECO:0000313" key="3">
    <source>
        <dbReference type="Proteomes" id="UP000198281"/>
    </source>
</evidence>
<dbReference type="RefSeq" id="WP_089219728.1">
    <property type="nucleotide sequence ID" value="NZ_FZOS01000010.1"/>
</dbReference>
<evidence type="ECO:0000313" key="2">
    <source>
        <dbReference type="EMBL" id="SNS62865.1"/>
    </source>
</evidence>